<sequence length="279" mass="28961">MHLTSVLLTAAALLTTSASAGPAAGVLKFKRDGVRSPVTNAMRMAAGYGPAAPLDILMARGAGYVPRASRLEARIAPPTTSATPPSTVCGVLRVDQASGGTLGYISPTVNANGEFTLVADQAGGVVATIPNPLIQTANINIEVTTISAPIWPYFGAFISPNVVETNNFGTAANTHALLGPTNLAPYGPSSAVGTAFHTFNGHYAESNLETAIWTLNAATGQFSVNWINDAPAATVVPARMMWSPTQKNLLITSRVTTANFNAAYGIDFVDVVMTFVQNP</sequence>
<dbReference type="Proteomes" id="UP001215598">
    <property type="component" value="Unassembled WGS sequence"/>
</dbReference>
<keyword evidence="3" id="KW-1185">Reference proteome</keyword>
<evidence type="ECO:0000313" key="2">
    <source>
        <dbReference type="EMBL" id="KAJ7714803.1"/>
    </source>
</evidence>
<proteinExistence type="predicted"/>
<name>A0AAD7MF99_9AGAR</name>
<keyword evidence="1" id="KW-0732">Signal</keyword>
<feature type="chain" id="PRO_5042247126" evidence="1">
    <location>
        <begin position="21"/>
        <end position="279"/>
    </location>
</feature>
<protein>
    <submittedName>
        <fullName evidence="2">Uncharacterized protein</fullName>
    </submittedName>
</protein>
<feature type="signal peptide" evidence="1">
    <location>
        <begin position="1"/>
        <end position="20"/>
    </location>
</feature>
<evidence type="ECO:0000256" key="1">
    <source>
        <dbReference type="SAM" id="SignalP"/>
    </source>
</evidence>
<organism evidence="2 3">
    <name type="scientific">Mycena metata</name>
    <dbReference type="NCBI Taxonomy" id="1033252"/>
    <lineage>
        <taxon>Eukaryota</taxon>
        <taxon>Fungi</taxon>
        <taxon>Dikarya</taxon>
        <taxon>Basidiomycota</taxon>
        <taxon>Agaricomycotina</taxon>
        <taxon>Agaricomycetes</taxon>
        <taxon>Agaricomycetidae</taxon>
        <taxon>Agaricales</taxon>
        <taxon>Marasmiineae</taxon>
        <taxon>Mycenaceae</taxon>
        <taxon>Mycena</taxon>
    </lineage>
</organism>
<dbReference type="AlphaFoldDB" id="A0AAD7MF99"/>
<reference evidence="2" key="1">
    <citation type="submission" date="2023-03" db="EMBL/GenBank/DDBJ databases">
        <title>Massive genome expansion in bonnet fungi (Mycena s.s.) driven by repeated elements and novel gene families across ecological guilds.</title>
        <authorList>
            <consortium name="Lawrence Berkeley National Laboratory"/>
            <person name="Harder C.B."/>
            <person name="Miyauchi S."/>
            <person name="Viragh M."/>
            <person name="Kuo A."/>
            <person name="Thoen E."/>
            <person name="Andreopoulos B."/>
            <person name="Lu D."/>
            <person name="Skrede I."/>
            <person name="Drula E."/>
            <person name="Henrissat B."/>
            <person name="Morin E."/>
            <person name="Kohler A."/>
            <person name="Barry K."/>
            <person name="LaButti K."/>
            <person name="Morin E."/>
            <person name="Salamov A."/>
            <person name="Lipzen A."/>
            <person name="Mereny Z."/>
            <person name="Hegedus B."/>
            <person name="Baldrian P."/>
            <person name="Stursova M."/>
            <person name="Weitz H."/>
            <person name="Taylor A."/>
            <person name="Grigoriev I.V."/>
            <person name="Nagy L.G."/>
            <person name="Martin F."/>
            <person name="Kauserud H."/>
        </authorList>
    </citation>
    <scope>NUCLEOTIDE SEQUENCE</scope>
    <source>
        <strain evidence="2">CBHHK182m</strain>
    </source>
</reference>
<gene>
    <name evidence="2" type="ORF">B0H16DRAFT_1701933</name>
</gene>
<dbReference type="EMBL" id="JARKIB010000319">
    <property type="protein sequence ID" value="KAJ7714803.1"/>
    <property type="molecule type" value="Genomic_DNA"/>
</dbReference>
<evidence type="ECO:0000313" key="3">
    <source>
        <dbReference type="Proteomes" id="UP001215598"/>
    </source>
</evidence>
<comment type="caution">
    <text evidence="2">The sequence shown here is derived from an EMBL/GenBank/DDBJ whole genome shotgun (WGS) entry which is preliminary data.</text>
</comment>
<accession>A0AAD7MF99</accession>